<organism evidence="2 3">
    <name type="scientific">Chlorella sorokiniana</name>
    <name type="common">Freshwater green alga</name>
    <dbReference type="NCBI Taxonomy" id="3076"/>
    <lineage>
        <taxon>Eukaryota</taxon>
        <taxon>Viridiplantae</taxon>
        <taxon>Chlorophyta</taxon>
        <taxon>core chlorophytes</taxon>
        <taxon>Trebouxiophyceae</taxon>
        <taxon>Chlorellales</taxon>
        <taxon>Chlorellaceae</taxon>
        <taxon>Chlorella clade</taxon>
        <taxon>Chlorella</taxon>
    </lineage>
</organism>
<dbReference type="OrthoDB" id="10566915at2759"/>
<gene>
    <name evidence="2" type="ORF">C2E21_1779</name>
</gene>
<protein>
    <submittedName>
        <fullName evidence="2">Golgin subfamily B member 1-like</fullName>
    </submittedName>
</protein>
<evidence type="ECO:0000313" key="3">
    <source>
        <dbReference type="Proteomes" id="UP000239899"/>
    </source>
</evidence>
<evidence type="ECO:0000313" key="2">
    <source>
        <dbReference type="EMBL" id="PRW60094.1"/>
    </source>
</evidence>
<name>A0A2P6U1A2_CHLSO</name>
<accession>A0A2P6U1A2</accession>
<feature type="region of interest" description="Disordered" evidence="1">
    <location>
        <begin position="83"/>
        <end position="156"/>
    </location>
</feature>
<dbReference type="Proteomes" id="UP000239899">
    <property type="component" value="Unassembled WGS sequence"/>
</dbReference>
<dbReference type="AlphaFoldDB" id="A0A2P6U1A2"/>
<dbReference type="EMBL" id="LHPG02000003">
    <property type="protein sequence ID" value="PRW60094.1"/>
    <property type="molecule type" value="Genomic_DNA"/>
</dbReference>
<comment type="caution">
    <text evidence="2">The sequence shown here is derived from an EMBL/GenBank/DDBJ whole genome shotgun (WGS) entry which is preliminary data.</text>
</comment>
<keyword evidence="3" id="KW-1185">Reference proteome</keyword>
<feature type="compositionally biased region" description="Acidic residues" evidence="1">
    <location>
        <begin position="109"/>
        <end position="125"/>
    </location>
</feature>
<evidence type="ECO:0000256" key="1">
    <source>
        <dbReference type="SAM" id="MobiDB-lite"/>
    </source>
</evidence>
<reference evidence="2 3" key="1">
    <citation type="journal article" date="2018" name="Plant J.">
        <title>Genome sequences of Chlorella sorokiniana UTEX 1602 and Micractinium conductrix SAG 241.80: implications to maltose excretion by a green alga.</title>
        <authorList>
            <person name="Arriola M.B."/>
            <person name="Velmurugan N."/>
            <person name="Zhang Y."/>
            <person name="Plunkett M.H."/>
            <person name="Hondzo H."/>
            <person name="Barney B.M."/>
        </authorList>
    </citation>
    <scope>NUCLEOTIDE SEQUENCE [LARGE SCALE GENOMIC DNA]</scope>
    <source>
        <strain evidence="3">UTEX 1602</strain>
    </source>
</reference>
<proteinExistence type="predicted"/>
<sequence>MQLAPIRIPGSAGLTSTAVITYFCGRGVAGTNRSSWSAGQQADLFGSGHLITLLSSLRYDPPAARAHMLSAVLSVQEEMQREIARSRSTRAAAAEHTTGRQQQEAAEAYADEDDAEQVYDAEQEQADAVSGHDAATAEDAQEEEEEEEEEAGPLGLRWDGRQLPQLVLRCHMEGDDVAYHTFFIASRPDLQFDVYQSFIGHYTLHDYLWAHPKPLSYQQMMQFLAEVRELESASKWTRETDKKYHSLFGVSLGRAHGYRGVRLDKGSAGAQGASQPDMHDALLFGQGRDGWQVGRGTALQFSAIQM</sequence>
<feature type="compositionally biased region" description="Acidic residues" evidence="1">
    <location>
        <begin position="139"/>
        <end position="151"/>
    </location>
</feature>